<dbReference type="PANTHER" id="PTHR37478:SF2">
    <property type="entry name" value="UPF0251 PROTEIN TK0562"/>
    <property type="match status" value="1"/>
</dbReference>
<dbReference type="HAMAP" id="MF_00674">
    <property type="entry name" value="UPF0251"/>
    <property type="match status" value="1"/>
</dbReference>
<dbReference type="EMBL" id="SGBC01000001">
    <property type="protein sequence ID" value="RZD17365.1"/>
    <property type="molecule type" value="Genomic_DNA"/>
</dbReference>
<gene>
    <name evidence="4" type="ORF">EVJ46_03815</name>
</gene>
<evidence type="ECO:0000256" key="2">
    <source>
        <dbReference type="HAMAP-Rule" id="MF_00674"/>
    </source>
</evidence>
<protein>
    <recommendedName>
        <fullName evidence="2">UPF0251 protein EVJ46_03815</fullName>
    </recommendedName>
</protein>
<comment type="similarity">
    <text evidence="1 2">Belongs to the UPF0251 family.</text>
</comment>
<feature type="compositionally biased region" description="Basic residues" evidence="3">
    <location>
        <begin position="124"/>
        <end position="133"/>
    </location>
</feature>
<dbReference type="AlphaFoldDB" id="A0A519BJC0"/>
<dbReference type="Gene3D" id="1.10.10.10">
    <property type="entry name" value="Winged helix-like DNA-binding domain superfamily/Winged helix DNA-binding domain"/>
    <property type="match status" value="1"/>
</dbReference>
<proteinExistence type="inferred from homology"/>
<evidence type="ECO:0000256" key="1">
    <source>
        <dbReference type="ARBA" id="ARBA00009350"/>
    </source>
</evidence>
<feature type="region of interest" description="Disordered" evidence="3">
    <location>
        <begin position="113"/>
        <end position="149"/>
    </location>
</feature>
<evidence type="ECO:0000313" key="4">
    <source>
        <dbReference type="EMBL" id="RZD17365.1"/>
    </source>
</evidence>
<name>A0A519BJC0_ACIG2</name>
<evidence type="ECO:0000313" key="5">
    <source>
        <dbReference type="Proteomes" id="UP000316562"/>
    </source>
</evidence>
<dbReference type="PANTHER" id="PTHR37478">
    <property type="match status" value="1"/>
</dbReference>
<dbReference type="Pfam" id="PF02001">
    <property type="entry name" value="DUF134"/>
    <property type="match status" value="1"/>
</dbReference>
<accession>A0A519BJC0</accession>
<comment type="caution">
    <text evidence="4">The sequence shown here is derived from an EMBL/GenBank/DDBJ whole genome shotgun (WGS) entry which is preliminary data.</text>
</comment>
<dbReference type="InterPro" id="IPR036388">
    <property type="entry name" value="WH-like_DNA-bd_sf"/>
</dbReference>
<dbReference type="InterPro" id="IPR002852">
    <property type="entry name" value="UPF0251"/>
</dbReference>
<sequence>MRPFKCRTVESEPVISYFKPNGIPAKLLEEIILTVDELEAVRLDDFEGLYQEEAARKMGISRQTFGNIITSAHKKIADCIVNGKALKIEGGVIAMKRRFLCSGCKNEWEESFGTGRPAECPKCGSKKFQRANKGKGECGGRGRRSGCSK</sequence>
<evidence type="ECO:0000256" key="3">
    <source>
        <dbReference type="SAM" id="MobiDB-lite"/>
    </source>
</evidence>
<dbReference type="InterPro" id="IPR013324">
    <property type="entry name" value="RNA_pol_sigma_r3/r4-like"/>
</dbReference>
<dbReference type="Proteomes" id="UP000316562">
    <property type="component" value="Unassembled WGS sequence"/>
</dbReference>
<organism evidence="4 5">
    <name type="scientific">Acididesulfobacter guangdongensis</name>
    <dbReference type="NCBI Taxonomy" id="2597225"/>
    <lineage>
        <taxon>Bacteria</taxon>
        <taxon>Deltaproteobacteria</taxon>
        <taxon>Candidatus Acidulodesulfobacterales</taxon>
        <taxon>Candidatus Acididesulfobacter</taxon>
    </lineage>
</organism>
<reference evidence="4 5" key="1">
    <citation type="journal article" date="2019" name="ISME J.">
        <title>Insights into ecological role of a new deltaproteobacterial order Candidatus Acidulodesulfobacterales by metagenomics and metatranscriptomics.</title>
        <authorList>
            <person name="Tan S."/>
            <person name="Liu J."/>
            <person name="Fang Y."/>
            <person name="Hedlund B.P."/>
            <person name="Lian Z.H."/>
            <person name="Huang L.Y."/>
            <person name="Li J.T."/>
            <person name="Huang L.N."/>
            <person name="Li W.J."/>
            <person name="Jiang H.C."/>
            <person name="Dong H.L."/>
            <person name="Shu W.S."/>
        </authorList>
    </citation>
    <scope>NUCLEOTIDE SEQUENCE [LARGE SCALE GENOMIC DNA]</scope>
    <source>
        <strain evidence="4">AP2</strain>
    </source>
</reference>
<dbReference type="SUPFAM" id="SSF88659">
    <property type="entry name" value="Sigma3 and sigma4 domains of RNA polymerase sigma factors"/>
    <property type="match status" value="1"/>
</dbReference>